<dbReference type="Proteomes" id="UP000003959">
    <property type="component" value="Unassembled WGS sequence"/>
</dbReference>
<protein>
    <submittedName>
        <fullName evidence="1">Uncharacterized protein</fullName>
    </submittedName>
</protein>
<accession>F4XM59</accession>
<dbReference type="AlphaFoldDB" id="F4XM59"/>
<sequence length="63" mass="6916">MMITFLIRFMVNLVYSIYPKISLGALDLGELNSPRVAPVVKDFIKLLNLIASNICFGSGNKGV</sequence>
<dbReference type="EMBL" id="GL890839">
    <property type="protein sequence ID" value="EGJ34298.1"/>
    <property type="molecule type" value="Genomic_DNA"/>
</dbReference>
<name>F4XM59_9CYAN</name>
<organism evidence="1 2">
    <name type="scientific">Moorena producens 3L</name>
    <dbReference type="NCBI Taxonomy" id="489825"/>
    <lineage>
        <taxon>Bacteria</taxon>
        <taxon>Bacillati</taxon>
        <taxon>Cyanobacteriota</taxon>
        <taxon>Cyanophyceae</taxon>
        <taxon>Coleofasciculales</taxon>
        <taxon>Coleofasciculaceae</taxon>
        <taxon>Moorena</taxon>
    </lineage>
</organism>
<dbReference type="HOGENOM" id="CLU_2880961_0_0_3"/>
<evidence type="ECO:0000313" key="2">
    <source>
        <dbReference type="Proteomes" id="UP000003959"/>
    </source>
</evidence>
<keyword evidence="2" id="KW-1185">Reference proteome</keyword>
<evidence type="ECO:0000313" key="1">
    <source>
        <dbReference type="EMBL" id="EGJ34298.1"/>
    </source>
</evidence>
<gene>
    <name evidence="1" type="ORF">LYNGBM3L_18660</name>
</gene>
<reference evidence="2" key="1">
    <citation type="journal article" date="2011" name="Proc. Natl. Acad. Sci. U.S.A.">
        <title>Genomic insights into the physiology and ecology of the marine filamentous cyanobacterium Lyngbya majuscula.</title>
        <authorList>
            <person name="Jones A.C."/>
            <person name="Monroe E.A."/>
            <person name="Podell S."/>
            <person name="Hess W.R."/>
            <person name="Klages S."/>
            <person name="Esquenazi E."/>
            <person name="Niessen S."/>
            <person name="Hoover H."/>
            <person name="Rothmann M."/>
            <person name="Lasken R.S."/>
            <person name="Yates J.R.III."/>
            <person name="Reinhardt R."/>
            <person name="Kube M."/>
            <person name="Burkart M.D."/>
            <person name="Allen E.E."/>
            <person name="Dorrestein P.C."/>
            <person name="Gerwick W.H."/>
            <person name="Gerwick L."/>
        </authorList>
    </citation>
    <scope>NUCLEOTIDE SEQUENCE [LARGE SCALE GENOMIC DNA]</scope>
    <source>
        <strain evidence="2">3L</strain>
    </source>
</reference>
<proteinExistence type="predicted"/>